<accession>J7G3E8</accession>
<dbReference type="InterPro" id="IPR002784">
    <property type="entry name" value="Ribosomal_eL14_dom"/>
</dbReference>
<dbReference type="GO" id="GO:0022625">
    <property type="term" value="C:cytosolic large ribosomal subunit"/>
    <property type="evidence" value="ECO:0007669"/>
    <property type="project" value="TreeGrafter"/>
</dbReference>
<keyword evidence="5" id="KW-0542">Nucleomorph</keyword>
<evidence type="ECO:0000313" key="5">
    <source>
        <dbReference type="EMBL" id="AFP65574.1"/>
    </source>
</evidence>
<sequence length="136" mass="15984">MSDISNKLVEIGRIVFLIFGPCQGKIAIIIDIFDKNRCMIDGPAGRQIINIKRIKLTKIKLKINRGLKSKTVYQTLIKENIMRLWSKSKWGKTFFKKEKKKGFSDYEKFKYMIGKKFKRRVLPQSFRVTHKAKNSL</sequence>
<dbReference type="GO" id="GO:0006412">
    <property type="term" value="P:translation"/>
    <property type="evidence" value="ECO:0007669"/>
    <property type="project" value="InterPro"/>
</dbReference>
<keyword evidence="3" id="KW-0687">Ribonucleoprotein</keyword>
<dbReference type="GO" id="GO:0042273">
    <property type="term" value="P:ribosomal large subunit biogenesis"/>
    <property type="evidence" value="ECO:0007669"/>
    <property type="project" value="TreeGrafter"/>
</dbReference>
<evidence type="ECO:0000256" key="2">
    <source>
        <dbReference type="ARBA" id="ARBA00022980"/>
    </source>
</evidence>
<dbReference type="EMBL" id="CP003682">
    <property type="protein sequence ID" value="AFP65574.1"/>
    <property type="molecule type" value="Genomic_DNA"/>
</dbReference>
<protein>
    <submittedName>
        <fullName evidence="5">60S ribosomal protein L14</fullName>
    </submittedName>
</protein>
<reference evidence="5 6" key="1">
    <citation type="journal article" date="2012" name="Genome Biol. Evol.">
        <title>Nucleomorph genome sequence of the cryptophyte alga Chroomonas mesostigmatica CCMP1168 reveals lineage-specific gene loss and genome complexity.</title>
        <authorList>
            <person name="Moore C.E."/>
            <person name="Curtis B."/>
            <person name="Mills T."/>
            <person name="Tanifuji G."/>
            <person name="Archibald J.M."/>
        </authorList>
    </citation>
    <scope>NUCLEOTIDE SEQUENCE [LARGE SCALE GENOMIC DNA]</scope>
    <source>
        <strain evidence="5 6">CCMP1168</strain>
    </source>
</reference>
<dbReference type="GO" id="GO:0003723">
    <property type="term" value="F:RNA binding"/>
    <property type="evidence" value="ECO:0007669"/>
    <property type="project" value="InterPro"/>
</dbReference>
<evidence type="ECO:0000313" key="6">
    <source>
        <dbReference type="Proteomes" id="UP000243348"/>
    </source>
</evidence>
<dbReference type="AlphaFoldDB" id="J7G3E8"/>
<dbReference type="InterPro" id="IPR039660">
    <property type="entry name" value="Ribosomal_eL14"/>
</dbReference>
<dbReference type="Gene3D" id="2.30.30.30">
    <property type="match status" value="1"/>
</dbReference>
<comment type="similarity">
    <text evidence="1">Belongs to the eukaryotic ribosomal protein eL14 family.</text>
</comment>
<organism evidence="5 6">
    <name type="scientific">Chroomonas mesostigmatica CCMP1168</name>
    <dbReference type="NCBI Taxonomy" id="1195612"/>
    <lineage>
        <taxon>Eukaryota</taxon>
        <taxon>Cryptophyceae</taxon>
        <taxon>Pyrenomonadales</taxon>
        <taxon>Chroomonadaceae</taxon>
        <taxon>Chroomonas</taxon>
    </lineage>
</organism>
<proteinExistence type="inferred from homology"/>
<dbReference type="InterPro" id="IPR008991">
    <property type="entry name" value="Translation_prot_SH3-like_sf"/>
</dbReference>
<evidence type="ECO:0000256" key="3">
    <source>
        <dbReference type="ARBA" id="ARBA00023274"/>
    </source>
</evidence>
<evidence type="ECO:0000259" key="4">
    <source>
        <dbReference type="Pfam" id="PF01929"/>
    </source>
</evidence>
<name>J7G3E8_9CRYP</name>
<geneLocation type="nucleomorph" evidence="5"/>
<dbReference type="CDD" id="cd23702">
    <property type="entry name" value="eL14"/>
    <property type="match status" value="1"/>
</dbReference>
<dbReference type="PANTHER" id="PTHR11127:SF2">
    <property type="entry name" value="LARGE RIBOSOMAL SUBUNIT PROTEIN EL14"/>
    <property type="match status" value="1"/>
</dbReference>
<dbReference type="PANTHER" id="PTHR11127">
    <property type="entry name" value="60S RIBOSOMAL PROTEIN L14"/>
    <property type="match status" value="1"/>
</dbReference>
<gene>
    <name evidence="5" type="primary">rpl14</name>
    <name evidence="5" type="ORF">CMESO_422</name>
</gene>
<dbReference type="GO" id="GO:0003735">
    <property type="term" value="F:structural constituent of ribosome"/>
    <property type="evidence" value="ECO:0007669"/>
    <property type="project" value="InterPro"/>
</dbReference>
<dbReference type="Pfam" id="PF01929">
    <property type="entry name" value="Ribosomal_L14e"/>
    <property type="match status" value="1"/>
</dbReference>
<evidence type="ECO:0000256" key="1">
    <source>
        <dbReference type="ARBA" id="ARBA00006592"/>
    </source>
</evidence>
<feature type="domain" description="Large ribosomal subunit protein eL14" evidence="4">
    <location>
        <begin position="46"/>
        <end position="118"/>
    </location>
</feature>
<dbReference type="InterPro" id="IPR014722">
    <property type="entry name" value="Rib_uL2_dom2"/>
</dbReference>
<dbReference type="Proteomes" id="UP000243348">
    <property type="component" value="Nucleomorph 3"/>
</dbReference>
<keyword evidence="2 5" id="KW-0689">Ribosomal protein</keyword>
<dbReference type="SUPFAM" id="SSF50104">
    <property type="entry name" value="Translation proteins SH3-like domain"/>
    <property type="match status" value="1"/>
</dbReference>